<organism evidence="4">
    <name type="scientific">marine metagenome</name>
    <dbReference type="NCBI Taxonomy" id="408172"/>
    <lineage>
        <taxon>unclassified sequences</taxon>
        <taxon>metagenomes</taxon>
        <taxon>ecological metagenomes</taxon>
    </lineage>
</organism>
<reference evidence="4" key="1">
    <citation type="submission" date="2018-05" db="EMBL/GenBank/DDBJ databases">
        <authorList>
            <person name="Lanie J.A."/>
            <person name="Ng W.-L."/>
            <person name="Kazmierczak K.M."/>
            <person name="Andrzejewski T.M."/>
            <person name="Davidsen T.M."/>
            <person name="Wayne K.J."/>
            <person name="Tettelin H."/>
            <person name="Glass J.I."/>
            <person name="Rusch D."/>
            <person name="Podicherti R."/>
            <person name="Tsui H.-C.T."/>
            <person name="Winkler M.E."/>
        </authorList>
    </citation>
    <scope>NUCLEOTIDE SEQUENCE</scope>
</reference>
<name>A0A382X9H7_9ZZZZ</name>
<dbReference type="GO" id="GO:0005829">
    <property type="term" value="C:cytosol"/>
    <property type="evidence" value="ECO:0007669"/>
    <property type="project" value="TreeGrafter"/>
</dbReference>
<evidence type="ECO:0000256" key="2">
    <source>
        <dbReference type="ARBA" id="ARBA00023285"/>
    </source>
</evidence>
<keyword evidence="2" id="KW-0170">Cobalt</keyword>
<dbReference type="InterPro" id="IPR004223">
    <property type="entry name" value="VitB12-dep_Met_synth_activ_dom"/>
</dbReference>
<dbReference type="PANTHER" id="PTHR45833">
    <property type="entry name" value="METHIONINE SYNTHASE"/>
    <property type="match status" value="1"/>
</dbReference>
<sequence length="266" mass="30292">ELLLTLPRRVVEFRKHEVPKDGFGLHKVEFKLHKLAPNLDNKSLFSLNWKFGKQSSWKVKSIDLDQLKQLKKEWIEKAESNVWITPKARFILLPAQSEEDEVILYHPEDTERELGRICFSVCVGKGQKDVFSVAQYFYPKSSGKMDAIGLQITTAGNEAEKAIEVFKNENDSESALYLQGLCDRVAEDLAEYIHNLIRSRAGYKKNTHGQRYSPGYAAITDLLNNKIIWDVLQAEDLGINLTDANEFNPPSTTAAVICFHRDASYT</sequence>
<accession>A0A382X9H7</accession>
<dbReference type="AlphaFoldDB" id="A0A382X9H7"/>
<dbReference type="GO" id="GO:0008705">
    <property type="term" value="F:methionine synthase activity"/>
    <property type="evidence" value="ECO:0007669"/>
    <property type="project" value="InterPro"/>
</dbReference>
<dbReference type="PANTHER" id="PTHR45833:SF1">
    <property type="entry name" value="METHIONINE SYNTHASE"/>
    <property type="match status" value="1"/>
</dbReference>
<evidence type="ECO:0000256" key="1">
    <source>
        <dbReference type="ARBA" id="ARBA00022723"/>
    </source>
</evidence>
<evidence type="ECO:0000259" key="3">
    <source>
        <dbReference type="PROSITE" id="PS50974"/>
    </source>
</evidence>
<dbReference type="EMBL" id="UINC01165945">
    <property type="protein sequence ID" value="SVD67623.1"/>
    <property type="molecule type" value="Genomic_DNA"/>
</dbReference>
<dbReference type="GO" id="GO:0046872">
    <property type="term" value="F:metal ion binding"/>
    <property type="evidence" value="ECO:0007669"/>
    <property type="project" value="UniProtKB-KW"/>
</dbReference>
<dbReference type="InterPro" id="IPR050554">
    <property type="entry name" value="Met_Synthase/Corrinoid"/>
</dbReference>
<evidence type="ECO:0000313" key="4">
    <source>
        <dbReference type="EMBL" id="SVD67623.1"/>
    </source>
</evidence>
<dbReference type="Gene3D" id="3.10.196.10">
    <property type="entry name" value="Vitamin B12-dependent methionine synthase, activation domain"/>
    <property type="match status" value="1"/>
</dbReference>
<dbReference type="GO" id="GO:0046653">
    <property type="term" value="P:tetrahydrofolate metabolic process"/>
    <property type="evidence" value="ECO:0007669"/>
    <property type="project" value="TreeGrafter"/>
</dbReference>
<dbReference type="PROSITE" id="PS50974">
    <property type="entry name" value="ADOMET_ACTIVATION"/>
    <property type="match status" value="1"/>
</dbReference>
<dbReference type="SUPFAM" id="SSF56507">
    <property type="entry name" value="Methionine synthase activation domain-like"/>
    <property type="match status" value="1"/>
</dbReference>
<protein>
    <recommendedName>
        <fullName evidence="3">AdoMet activation domain-containing protein</fullName>
    </recommendedName>
</protein>
<feature type="non-terminal residue" evidence="4">
    <location>
        <position position="1"/>
    </location>
</feature>
<dbReference type="InterPro" id="IPR037010">
    <property type="entry name" value="VitB12-dep_Met_synth_activ_sf"/>
</dbReference>
<feature type="domain" description="AdoMet activation" evidence="3">
    <location>
        <begin position="1"/>
        <end position="266"/>
    </location>
</feature>
<keyword evidence="1" id="KW-0479">Metal-binding</keyword>
<gene>
    <name evidence="4" type="ORF">METZ01_LOCUS420477</name>
</gene>
<proteinExistence type="predicted"/>
<dbReference type="GO" id="GO:0050667">
    <property type="term" value="P:homocysteine metabolic process"/>
    <property type="evidence" value="ECO:0007669"/>
    <property type="project" value="TreeGrafter"/>
</dbReference>
<dbReference type="Pfam" id="PF02965">
    <property type="entry name" value="Met_synt_B12"/>
    <property type="match status" value="1"/>
</dbReference>